<evidence type="ECO:0000256" key="2">
    <source>
        <dbReference type="ARBA" id="ARBA00022737"/>
    </source>
</evidence>
<evidence type="ECO:0000313" key="11">
    <source>
        <dbReference type="Proteomes" id="UP000017836"/>
    </source>
</evidence>
<dbReference type="PROSITE" id="PS50090">
    <property type="entry name" value="MYB_LIKE"/>
    <property type="match status" value="1"/>
</dbReference>
<evidence type="ECO:0000259" key="8">
    <source>
        <dbReference type="PROSITE" id="PS50090"/>
    </source>
</evidence>
<dbReference type="eggNOG" id="KOG0048">
    <property type="taxonomic scope" value="Eukaryota"/>
</dbReference>
<dbReference type="Proteomes" id="UP000017836">
    <property type="component" value="Unassembled WGS sequence"/>
</dbReference>
<proteinExistence type="predicted"/>
<evidence type="ECO:0000256" key="4">
    <source>
        <dbReference type="ARBA" id="ARBA00023125"/>
    </source>
</evidence>
<dbReference type="Gene3D" id="1.10.10.60">
    <property type="entry name" value="Homeodomain-like"/>
    <property type="match status" value="1"/>
</dbReference>
<comment type="subcellular location">
    <subcellularLocation>
        <location evidence="1">Nucleus</location>
    </subcellularLocation>
</comment>
<dbReference type="HOGENOM" id="CLU_995134_0_0_1"/>
<dbReference type="GO" id="GO:0005634">
    <property type="term" value="C:nucleus"/>
    <property type="evidence" value="ECO:0007669"/>
    <property type="project" value="UniProtKB-SubCell"/>
</dbReference>
<feature type="region of interest" description="Disordered" evidence="7">
    <location>
        <begin position="259"/>
        <end position="280"/>
    </location>
</feature>
<dbReference type="InterPro" id="IPR051953">
    <property type="entry name" value="Plant_SW-associated_TFs"/>
</dbReference>
<keyword evidence="3" id="KW-0805">Transcription regulation</keyword>
<keyword evidence="5" id="KW-0804">Transcription</keyword>
<dbReference type="AlphaFoldDB" id="W1NIW0"/>
<accession>W1NIW0</accession>
<evidence type="ECO:0000256" key="6">
    <source>
        <dbReference type="ARBA" id="ARBA00023242"/>
    </source>
</evidence>
<dbReference type="InterPro" id="IPR017930">
    <property type="entry name" value="Myb_dom"/>
</dbReference>
<evidence type="ECO:0000259" key="9">
    <source>
        <dbReference type="PROSITE" id="PS51294"/>
    </source>
</evidence>
<reference evidence="11" key="1">
    <citation type="journal article" date="2013" name="Science">
        <title>The Amborella genome and the evolution of flowering plants.</title>
        <authorList>
            <consortium name="Amborella Genome Project"/>
        </authorList>
    </citation>
    <scope>NUCLEOTIDE SEQUENCE [LARGE SCALE GENOMIC DNA]</scope>
</reference>
<dbReference type="Pfam" id="PF00249">
    <property type="entry name" value="Myb_DNA-binding"/>
    <property type="match status" value="1"/>
</dbReference>
<protein>
    <submittedName>
        <fullName evidence="10">Uncharacterized protein</fullName>
    </submittedName>
</protein>
<dbReference type="GO" id="GO:0003677">
    <property type="term" value="F:DNA binding"/>
    <property type="evidence" value="ECO:0007669"/>
    <property type="project" value="UniProtKB-KW"/>
</dbReference>
<keyword evidence="2" id="KW-0677">Repeat</keyword>
<gene>
    <name evidence="10" type="ORF">AMTR_s00009p00257950</name>
</gene>
<organism evidence="10 11">
    <name type="scientific">Amborella trichopoda</name>
    <dbReference type="NCBI Taxonomy" id="13333"/>
    <lineage>
        <taxon>Eukaryota</taxon>
        <taxon>Viridiplantae</taxon>
        <taxon>Streptophyta</taxon>
        <taxon>Embryophyta</taxon>
        <taxon>Tracheophyta</taxon>
        <taxon>Spermatophyta</taxon>
        <taxon>Magnoliopsida</taxon>
        <taxon>Amborellales</taxon>
        <taxon>Amborellaceae</taxon>
        <taxon>Amborella</taxon>
    </lineage>
</organism>
<name>W1NIW0_AMBTC</name>
<evidence type="ECO:0000256" key="7">
    <source>
        <dbReference type="SAM" id="MobiDB-lite"/>
    </source>
</evidence>
<dbReference type="CDD" id="cd00167">
    <property type="entry name" value="SANT"/>
    <property type="match status" value="1"/>
</dbReference>
<dbReference type="InterPro" id="IPR009057">
    <property type="entry name" value="Homeodomain-like_sf"/>
</dbReference>
<evidence type="ECO:0000256" key="5">
    <source>
        <dbReference type="ARBA" id="ARBA00023163"/>
    </source>
</evidence>
<dbReference type="PANTHER" id="PTHR47997:SF75">
    <property type="entry name" value="MYB DOMAIN PROTEIN 55"/>
    <property type="match status" value="1"/>
</dbReference>
<dbReference type="InterPro" id="IPR001005">
    <property type="entry name" value="SANT/Myb"/>
</dbReference>
<feature type="domain" description="HTH myb-type" evidence="9">
    <location>
        <begin position="1"/>
        <end position="34"/>
    </location>
</feature>
<sequence>MKLIIRWSSIASQLPGRTDNEIKNFWNTHLKKRLSLCGPLLESSTSPATSSPLMGPIPSMTTSTRHMAQWENARCDAEARLSLQNQYQNQNQNSLFQNHQSRKAVSDHFLKIWYSGVGESFRQFSGKYDDLSPATSSTKRPHGSDSCEFNVRVSDSVELNGQVPDSGEVDASRFGSVEMSGGCLDSSEVKGFQMDSGEMNGADLDSTEIDGGGLDSGDFKAEDSASSSELEVTGASFTALLGTEILLDFSQAMAESPNFGGFNSRSNPQMLPWNDIKSEF</sequence>
<dbReference type="PROSITE" id="PS51294">
    <property type="entry name" value="HTH_MYB"/>
    <property type="match status" value="1"/>
</dbReference>
<feature type="domain" description="Myb-like" evidence="8">
    <location>
        <begin position="6"/>
        <end position="30"/>
    </location>
</feature>
<keyword evidence="11" id="KW-1185">Reference proteome</keyword>
<evidence type="ECO:0000313" key="10">
    <source>
        <dbReference type="EMBL" id="ERM95110.1"/>
    </source>
</evidence>
<keyword evidence="4" id="KW-0238">DNA-binding</keyword>
<dbReference type="Gramene" id="ERM95110">
    <property type="protein sequence ID" value="ERM95110"/>
    <property type="gene ID" value="AMTR_s00009p00257950"/>
</dbReference>
<evidence type="ECO:0000256" key="1">
    <source>
        <dbReference type="ARBA" id="ARBA00004123"/>
    </source>
</evidence>
<dbReference type="PANTHER" id="PTHR47997">
    <property type="entry name" value="MYB DOMAIN PROTEIN 55"/>
    <property type="match status" value="1"/>
</dbReference>
<keyword evidence="6" id="KW-0539">Nucleus</keyword>
<dbReference type="EMBL" id="KI397501">
    <property type="protein sequence ID" value="ERM95110.1"/>
    <property type="molecule type" value="Genomic_DNA"/>
</dbReference>
<evidence type="ECO:0000256" key="3">
    <source>
        <dbReference type="ARBA" id="ARBA00023015"/>
    </source>
</evidence>
<dbReference type="SUPFAM" id="SSF46689">
    <property type="entry name" value="Homeodomain-like"/>
    <property type="match status" value="1"/>
</dbReference>